<feature type="binding site" evidence="9">
    <location>
        <position position="214"/>
    </location>
    <ligand>
        <name>FMN</name>
        <dbReference type="ChEBI" id="CHEBI:58210"/>
    </ligand>
</feature>
<evidence type="ECO:0000256" key="3">
    <source>
        <dbReference type="ARBA" id="ARBA00008008"/>
    </source>
</evidence>
<dbReference type="InterPro" id="IPR013785">
    <property type="entry name" value="Aldolase_TIM"/>
</dbReference>
<dbReference type="Pfam" id="PF01180">
    <property type="entry name" value="DHO_dh"/>
    <property type="match status" value="1"/>
</dbReference>
<comment type="function">
    <text evidence="9">Catalyzes the conversion of dihydroorotate to orotate.</text>
</comment>
<dbReference type="GO" id="GO:0005737">
    <property type="term" value="C:cytoplasm"/>
    <property type="evidence" value="ECO:0007669"/>
    <property type="project" value="UniProtKB-SubCell"/>
</dbReference>
<feature type="binding site" evidence="9">
    <location>
        <position position="71"/>
    </location>
    <ligand>
        <name>FMN</name>
        <dbReference type="ChEBI" id="CHEBI:58210"/>
    </ligand>
</feature>
<dbReference type="FunFam" id="3.20.20.70:FF:000027">
    <property type="entry name" value="Dihydropyrimidine dehydrogenase [NADP(+)]"/>
    <property type="match status" value="1"/>
</dbReference>
<comment type="cofactor">
    <cofactor evidence="9">
        <name>FMN</name>
        <dbReference type="ChEBI" id="CHEBI:58210"/>
    </cofactor>
    <text evidence="9">Binds 1 FMN per subunit.</text>
</comment>
<evidence type="ECO:0000313" key="12">
    <source>
        <dbReference type="Proteomes" id="UP000317909"/>
    </source>
</evidence>
<keyword evidence="8 9" id="KW-0560">Oxidoreductase</keyword>
<dbReference type="InterPro" id="IPR001295">
    <property type="entry name" value="Dihydroorotate_DH_CS"/>
</dbReference>
<feature type="domain" description="Dihydroorotate dehydrogenase catalytic" evidence="10">
    <location>
        <begin position="56"/>
        <end position="333"/>
    </location>
</feature>
<keyword evidence="7 9" id="KW-0665">Pyrimidine biosynthesis</keyword>
<dbReference type="SUPFAM" id="SSF51395">
    <property type="entry name" value="FMN-linked oxidoreductases"/>
    <property type="match status" value="1"/>
</dbReference>
<evidence type="ECO:0000256" key="6">
    <source>
        <dbReference type="ARBA" id="ARBA00022643"/>
    </source>
</evidence>
<accession>A0A517TWU5</accession>
<feature type="binding site" evidence="9">
    <location>
        <position position="266"/>
    </location>
    <ligand>
        <name>FMN</name>
        <dbReference type="ChEBI" id="CHEBI:58210"/>
    </ligand>
</feature>
<proteinExistence type="inferred from homology"/>
<keyword evidence="4 9" id="KW-0963">Cytoplasm</keyword>
<gene>
    <name evidence="9 11" type="primary">pyrD</name>
    <name evidence="11" type="ORF">I41_20290</name>
</gene>
<feature type="binding site" evidence="9">
    <location>
        <begin position="292"/>
        <end position="293"/>
    </location>
    <ligand>
        <name>FMN</name>
        <dbReference type="ChEBI" id="CHEBI:58210"/>
    </ligand>
</feature>
<dbReference type="InterPro" id="IPR049622">
    <property type="entry name" value="Dihydroorotate_DH_I"/>
</dbReference>
<dbReference type="AlphaFoldDB" id="A0A517TWU5"/>
<sequence>MARARRFHAPVAHGKARRLDSQGCCRHAPFEPSATRYPLSLAPPTSPAAPEIDLRITLGRLTLPNPILVASGTFGYAREMERLVDLSRLGGILPKTVTREARPGNAPWRTVETPSGMLNSIGLDNDGIDAFVEHHLPYLAARGAPIIVSIAGRTAEEFVEMSAMVGDAAGAAAVELNISCPNVSHGVDFGVNGVLCEKLVAACRAACRLPIIAKLTPNVTSIAEIAKAAEAGGADAISLINTCQGMAVDWRRQRPILGNVIGGLSGPAIKPIALRCVYQAAQAVTTPLIGIGGIASVDDVMEFIVAGASAVQLGTVNFYNPTVSMAVLDALPAAIATLGATGVAEVVGSLQLKRN</sequence>
<dbReference type="GO" id="GO:0044205">
    <property type="term" value="P:'de novo' UMP biosynthetic process"/>
    <property type="evidence" value="ECO:0007669"/>
    <property type="project" value="UniProtKB-UniRule"/>
</dbReference>
<feature type="active site" description="Nucleophile" evidence="9">
    <location>
        <position position="180"/>
    </location>
</feature>
<feature type="binding site" evidence="9">
    <location>
        <begin position="241"/>
        <end position="242"/>
    </location>
    <ligand>
        <name>substrate</name>
    </ligand>
</feature>
<dbReference type="PIRSF" id="PIRSF000164">
    <property type="entry name" value="DHO_oxidase"/>
    <property type="match status" value="1"/>
</dbReference>
<dbReference type="PROSITE" id="PS00912">
    <property type="entry name" value="DHODEHASE_2"/>
    <property type="match status" value="1"/>
</dbReference>
<dbReference type="Gene3D" id="3.20.20.70">
    <property type="entry name" value="Aldolase class I"/>
    <property type="match status" value="1"/>
</dbReference>
<dbReference type="UniPathway" id="UPA00070"/>
<dbReference type="CDD" id="cd04740">
    <property type="entry name" value="DHOD_1B_like"/>
    <property type="match status" value="1"/>
</dbReference>
<keyword evidence="5 9" id="KW-0285">Flavoprotein</keyword>
<feature type="binding site" evidence="9">
    <location>
        <position position="95"/>
    </location>
    <ligand>
        <name>substrate</name>
    </ligand>
</feature>
<dbReference type="OrthoDB" id="9794954at2"/>
<comment type="pathway">
    <text evidence="2 9">Pyrimidine metabolism; UMP biosynthesis via de novo pathway.</text>
</comment>
<comment type="catalytic activity">
    <reaction evidence="9">
        <text>(S)-dihydroorotate + A = orotate + AH2</text>
        <dbReference type="Rhea" id="RHEA:18073"/>
        <dbReference type="ChEBI" id="CHEBI:13193"/>
        <dbReference type="ChEBI" id="CHEBI:17499"/>
        <dbReference type="ChEBI" id="CHEBI:30839"/>
        <dbReference type="ChEBI" id="CHEBI:30864"/>
    </reaction>
</comment>
<dbReference type="EMBL" id="CP036339">
    <property type="protein sequence ID" value="QDT72844.1"/>
    <property type="molecule type" value="Genomic_DNA"/>
</dbReference>
<keyword evidence="6 9" id="KW-0288">FMN</keyword>
<comment type="similarity">
    <text evidence="3 9">Belongs to the dihydroorotate dehydrogenase family. Type 1 subfamily.</text>
</comment>
<evidence type="ECO:0000256" key="7">
    <source>
        <dbReference type="ARBA" id="ARBA00022975"/>
    </source>
</evidence>
<dbReference type="HAMAP" id="MF_00224">
    <property type="entry name" value="DHO_dh_type1"/>
    <property type="match status" value="1"/>
</dbReference>
<dbReference type="GO" id="GO:0004152">
    <property type="term" value="F:dihydroorotate dehydrogenase activity"/>
    <property type="evidence" value="ECO:0007669"/>
    <property type="project" value="UniProtKB-UniRule"/>
</dbReference>
<dbReference type="InterPro" id="IPR024920">
    <property type="entry name" value="Dihydroorotate_DH_1"/>
</dbReference>
<organism evidence="11 12">
    <name type="scientific">Lacipirellula limnantheis</name>
    <dbReference type="NCBI Taxonomy" id="2528024"/>
    <lineage>
        <taxon>Bacteria</taxon>
        <taxon>Pseudomonadati</taxon>
        <taxon>Planctomycetota</taxon>
        <taxon>Planctomycetia</taxon>
        <taxon>Pirellulales</taxon>
        <taxon>Lacipirellulaceae</taxon>
        <taxon>Lacipirellula</taxon>
    </lineage>
</organism>
<evidence type="ECO:0000313" key="11">
    <source>
        <dbReference type="EMBL" id="QDT72844.1"/>
    </source>
</evidence>
<dbReference type="PANTHER" id="PTHR48109">
    <property type="entry name" value="DIHYDROOROTATE DEHYDROGENASE (QUINONE), MITOCHONDRIAL-RELATED"/>
    <property type="match status" value="1"/>
</dbReference>
<evidence type="ECO:0000256" key="4">
    <source>
        <dbReference type="ARBA" id="ARBA00022490"/>
    </source>
</evidence>
<feature type="binding site" evidence="9">
    <location>
        <begin position="95"/>
        <end position="96"/>
    </location>
    <ligand>
        <name>FMN</name>
        <dbReference type="ChEBI" id="CHEBI:58210"/>
    </ligand>
</feature>
<keyword evidence="12" id="KW-1185">Reference proteome</keyword>
<dbReference type="KEGG" id="llh:I41_20290"/>
<dbReference type="GO" id="GO:0006207">
    <property type="term" value="P:'de novo' pyrimidine nucleobase biosynthetic process"/>
    <property type="evidence" value="ECO:0007669"/>
    <property type="project" value="InterPro"/>
</dbReference>
<evidence type="ECO:0000256" key="8">
    <source>
        <dbReference type="ARBA" id="ARBA00023002"/>
    </source>
</evidence>
<feature type="binding site" evidence="9">
    <location>
        <position position="177"/>
    </location>
    <ligand>
        <name>substrate</name>
    </ligand>
</feature>
<dbReference type="InterPro" id="IPR033888">
    <property type="entry name" value="DHOD_1B"/>
</dbReference>
<dbReference type="PANTHER" id="PTHR48109:SF1">
    <property type="entry name" value="DIHYDROOROTATE DEHYDROGENASE (FUMARATE)"/>
    <property type="match status" value="1"/>
</dbReference>
<evidence type="ECO:0000256" key="9">
    <source>
        <dbReference type="HAMAP-Rule" id="MF_00224"/>
    </source>
</evidence>
<dbReference type="InterPro" id="IPR012135">
    <property type="entry name" value="Dihydroorotate_DH_1_2"/>
</dbReference>
<dbReference type="Proteomes" id="UP000317909">
    <property type="component" value="Chromosome"/>
</dbReference>
<feature type="binding site" evidence="9">
    <location>
        <begin position="119"/>
        <end position="123"/>
    </location>
    <ligand>
        <name>substrate</name>
    </ligand>
</feature>
<feature type="binding site" evidence="9">
    <location>
        <begin position="314"/>
        <end position="315"/>
    </location>
    <ligand>
        <name>FMN</name>
        <dbReference type="ChEBI" id="CHEBI:58210"/>
    </ligand>
</feature>
<name>A0A517TWU5_9BACT</name>
<evidence type="ECO:0000259" key="10">
    <source>
        <dbReference type="Pfam" id="PF01180"/>
    </source>
</evidence>
<feature type="binding site" evidence="9">
    <location>
        <position position="177"/>
    </location>
    <ligand>
        <name>FMN</name>
        <dbReference type="ChEBI" id="CHEBI:58210"/>
    </ligand>
</feature>
<dbReference type="NCBIfam" id="NF005574">
    <property type="entry name" value="PRK07259.1"/>
    <property type="match status" value="1"/>
</dbReference>
<comment type="caution">
    <text evidence="9">Lacks conserved residue(s) required for the propagation of feature annotation.</text>
</comment>
<reference evidence="11 12" key="1">
    <citation type="submission" date="2019-02" db="EMBL/GenBank/DDBJ databases">
        <title>Deep-cultivation of Planctomycetes and their phenomic and genomic characterization uncovers novel biology.</title>
        <authorList>
            <person name="Wiegand S."/>
            <person name="Jogler M."/>
            <person name="Boedeker C."/>
            <person name="Pinto D."/>
            <person name="Vollmers J."/>
            <person name="Rivas-Marin E."/>
            <person name="Kohn T."/>
            <person name="Peeters S.H."/>
            <person name="Heuer A."/>
            <person name="Rast P."/>
            <person name="Oberbeckmann S."/>
            <person name="Bunk B."/>
            <person name="Jeske O."/>
            <person name="Meyerdierks A."/>
            <person name="Storesund J.E."/>
            <person name="Kallscheuer N."/>
            <person name="Luecker S."/>
            <person name="Lage O.M."/>
            <person name="Pohl T."/>
            <person name="Merkel B.J."/>
            <person name="Hornburger P."/>
            <person name="Mueller R.-W."/>
            <person name="Bruemmer F."/>
            <person name="Labrenz M."/>
            <person name="Spormann A.M."/>
            <person name="Op den Camp H."/>
            <person name="Overmann J."/>
            <person name="Amann R."/>
            <person name="Jetten M.S.M."/>
            <person name="Mascher T."/>
            <person name="Medema M.H."/>
            <person name="Devos D.P."/>
            <person name="Kaster A.-K."/>
            <person name="Ovreas L."/>
            <person name="Rohde M."/>
            <person name="Galperin M.Y."/>
            <person name="Jogler C."/>
        </authorList>
    </citation>
    <scope>NUCLEOTIDE SEQUENCE [LARGE SCALE GENOMIC DNA]</scope>
    <source>
        <strain evidence="11 12">I41</strain>
    </source>
</reference>
<evidence type="ECO:0000256" key="2">
    <source>
        <dbReference type="ARBA" id="ARBA00004725"/>
    </source>
</evidence>
<protein>
    <recommendedName>
        <fullName evidence="9">Dihydroorotate dehydrogenase</fullName>
        <shortName evidence="9">DHOD</shortName>
        <shortName evidence="9">DHODase</shortName>
        <shortName evidence="9">DHOdehase</shortName>
        <ecNumber evidence="9">1.3.-.-</ecNumber>
    </recommendedName>
</protein>
<evidence type="ECO:0000256" key="1">
    <source>
        <dbReference type="ARBA" id="ARBA00004496"/>
    </source>
</evidence>
<dbReference type="NCBIfam" id="TIGR01037">
    <property type="entry name" value="pyrD_sub1_fam"/>
    <property type="match status" value="1"/>
</dbReference>
<evidence type="ECO:0000256" key="5">
    <source>
        <dbReference type="ARBA" id="ARBA00022630"/>
    </source>
</evidence>
<dbReference type="InterPro" id="IPR005720">
    <property type="entry name" value="Dihydroorotate_DH_cat"/>
</dbReference>
<dbReference type="EC" id="1.3.-.-" evidence="9"/>
<dbReference type="InterPro" id="IPR050074">
    <property type="entry name" value="DHO_dehydrogenase"/>
</dbReference>
<comment type="subcellular location">
    <subcellularLocation>
        <location evidence="1 9">Cytoplasm</location>
    </subcellularLocation>
</comment>
<feature type="binding site" evidence="9">
    <location>
        <position position="240"/>
    </location>
    <ligand>
        <name>FMN</name>
        <dbReference type="ChEBI" id="CHEBI:58210"/>
    </ligand>
</feature>